<dbReference type="PANTHER" id="PTHR47763">
    <property type="entry name" value="ALPHA-PROTEIN KINASE VWKA"/>
    <property type="match status" value="1"/>
</dbReference>
<feature type="chain" id="PRO_5043410357" evidence="4">
    <location>
        <begin position="21"/>
        <end position="376"/>
    </location>
</feature>
<dbReference type="CDD" id="cd00198">
    <property type="entry name" value="vWFA"/>
    <property type="match status" value="1"/>
</dbReference>
<keyword evidence="2" id="KW-0964">Secreted</keyword>
<dbReference type="GO" id="GO:0004674">
    <property type="term" value="F:protein serine/threonine kinase activity"/>
    <property type="evidence" value="ECO:0007669"/>
    <property type="project" value="TreeGrafter"/>
</dbReference>
<dbReference type="Proteomes" id="UP000249008">
    <property type="component" value="Chromosome 1"/>
</dbReference>
<dbReference type="SMART" id="SM00327">
    <property type="entry name" value="VWA"/>
    <property type="match status" value="1"/>
</dbReference>
<dbReference type="PROSITE" id="PS50234">
    <property type="entry name" value="VWFA"/>
    <property type="match status" value="1"/>
</dbReference>
<reference evidence="6 7" key="1">
    <citation type="submission" date="2018-06" db="EMBL/GenBank/DDBJ databases">
        <authorList>
            <consortium name="Pathogen Informatics"/>
            <person name="Doyle S."/>
        </authorList>
    </citation>
    <scope>NUCLEOTIDE SEQUENCE [LARGE SCALE GENOMIC DNA]</scope>
    <source>
        <strain evidence="6 7">NCTC12112</strain>
    </source>
</reference>
<keyword evidence="3 4" id="KW-0732">Signal</keyword>
<feature type="signal peptide" evidence="4">
    <location>
        <begin position="1"/>
        <end position="20"/>
    </location>
</feature>
<dbReference type="InterPro" id="IPR036465">
    <property type="entry name" value="vWFA_dom_sf"/>
</dbReference>
<organism evidence="6 7">
    <name type="scientific">Fusobacterium ulcerans</name>
    <dbReference type="NCBI Taxonomy" id="861"/>
    <lineage>
        <taxon>Bacteria</taxon>
        <taxon>Fusobacteriati</taxon>
        <taxon>Fusobacteriota</taxon>
        <taxon>Fusobacteriia</taxon>
        <taxon>Fusobacteriales</taxon>
        <taxon>Fusobacteriaceae</taxon>
        <taxon>Fusobacterium</taxon>
    </lineage>
</organism>
<dbReference type="KEGG" id="ful:C4N20_07255"/>
<dbReference type="SUPFAM" id="SSF53300">
    <property type="entry name" value="vWA-like"/>
    <property type="match status" value="1"/>
</dbReference>
<gene>
    <name evidence="6" type="ORF">NCTC12112_03343</name>
</gene>
<dbReference type="EMBL" id="LS483487">
    <property type="protein sequence ID" value="SQJ17356.1"/>
    <property type="molecule type" value="Genomic_DNA"/>
</dbReference>
<evidence type="ECO:0000313" key="7">
    <source>
        <dbReference type="Proteomes" id="UP000249008"/>
    </source>
</evidence>
<dbReference type="RefSeq" id="WP_005982607.1">
    <property type="nucleotide sequence ID" value="NZ_CABKNW010000008.1"/>
</dbReference>
<evidence type="ECO:0000259" key="5">
    <source>
        <dbReference type="PROSITE" id="PS50234"/>
    </source>
</evidence>
<dbReference type="PANTHER" id="PTHR47763:SF1">
    <property type="entry name" value="DUF659 DOMAIN-CONTAINING PROTEIN"/>
    <property type="match status" value="1"/>
</dbReference>
<evidence type="ECO:0000256" key="4">
    <source>
        <dbReference type="SAM" id="SignalP"/>
    </source>
</evidence>
<dbReference type="Pfam" id="PF25106">
    <property type="entry name" value="VWA_4"/>
    <property type="match status" value="1"/>
</dbReference>
<dbReference type="GeneID" id="78454600"/>
<protein>
    <submittedName>
        <fullName evidence="6">von Willebrand factor type A domain</fullName>
    </submittedName>
</protein>
<dbReference type="InterPro" id="IPR052969">
    <property type="entry name" value="Thr-specific_kinase-like"/>
</dbReference>
<dbReference type="GO" id="GO:0005737">
    <property type="term" value="C:cytoplasm"/>
    <property type="evidence" value="ECO:0007669"/>
    <property type="project" value="TreeGrafter"/>
</dbReference>
<proteinExistence type="predicted"/>
<evidence type="ECO:0000256" key="3">
    <source>
        <dbReference type="ARBA" id="ARBA00022729"/>
    </source>
</evidence>
<dbReference type="AlphaFoldDB" id="A0AAX2JFF8"/>
<evidence type="ECO:0000313" key="6">
    <source>
        <dbReference type="EMBL" id="SQJ17356.1"/>
    </source>
</evidence>
<evidence type="ECO:0000256" key="2">
    <source>
        <dbReference type="ARBA" id="ARBA00022525"/>
    </source>
</evidence>
<comment type="subcellular location">
    <subcellularLocation>
        <location evidence="1">Secreted</location>
    </subcellularLocation>
</comment>
<evidence type="ECO:0000256" key="1">
    <source>
        <dbReference type="ARBA" id="ARBA00004613"/>
    </source>
</evidence>
<feature type="domain" description="VWFA" evidence="5">
    <location>
        <begin position="41"/>
        <end position="235"/>
    </location>
</feature>
<dbReference type="InterPro" id="IPR002035">
    <property type="entry name" value="VWF_A"/>
</dbReference>
<dbReference type="InterPro" id="IPR056861">
    <property type="entry name" value="HMCN1-like_VWA"/>
</dbReference>
<accession>A0AAX2JFF8</accession>
<name>A0AAX2JFF8_9FUSO</name>
<sequence length="376" mass="42348">MKRILSLATVFVFSALTVFATGQKPENTAVEQTRAIEKDVEIVFVLDTTGSMGGLIQGAKTKIWSIVNEVMQNHKDSKVKIGLVAYRDRGDVYVTKVTQLNENLDEIYSVLMDYKAQGGGDDPEDVRKALHESLEIIQWSAPRENLSQIIFLVGDAPPHDDYNDSPDTVVTAKKAKSKGIIINTIQCGNMPSTDRYWKAIAQFGGGEYFHISRDGGVKVVTTPYDDKLYELNKRIDKTYITYGSTEVRTEAVKKFDSEKHSVDAAPVEAKASRAINKAINKYSYSKEDLVQAVENKEVSLKDIKDNELPENMQRMSLKAREGYIQSIMDTRKEIREEIIKVSKEREEYILEQKRKGTAGKSEFDSAVSEVLKKQIK</sequence>
<dbReference type="Gene3D" id="3.40.50.410">
    <property type="entry name" value="von Willebrand factor, type A domain"/>
    <property type="match status" value="2"/>
</dbReference>